<accession>A0A7W9T5A9</accession>
<gene>
    <name evidence="2" type="ORF">HNR57_000268</name>
</gene>
<dbReference type="Proteomes" id="UP000591537">
    <property type="component" value="Unassembled WGS sequence"/>
</dbReference>
<feature type="region of interest" description="Disordered" evidence="1">
    <location>
        <begin position="159"/>
        <end position="179"/>
    </location>
</feature>
<dbReference type="Gene3D" id="1.10.3450.10">
    <property type="entry name" value="TTHA0068-like"/>
    <property type="match status" value="1"/>
</dbReference>
<evidence type="ECO:0008006" key="4">
    <source>
        <dbReference type="Google" id="ProtNLM"/>
    </source>
</evidence>
<keyword evidence="3" id="KW-1185">Reference proteome</keyword>
<dbReference type="PANTHER" id="PTHR34796:SF1">
    <property type="entry name" value="EXPRESSED PROTEIN"/>
    <property type="match status" value="1"/>
</dbReference>
<dbReference type="EMBL" id="JACHGV010000001">
    <property type="protein sequence ID" value="MBB6074384.1"/>
    <property type="molecule type" value="Genomic_DNA"/>
</dbReference>
<organism evidence="2 3">
    <name type="scientific">Streptomyces paradoxus</name>
    <dbReference type="NCBI Taxonomy" id="66375"/>
    <lineage>
        <taxon>Bacteria</taxon>
        <taxon>Bacillati</taxon>
        <taxon>Actinomycetota</taxon>
        <taxon>Actinomycetes</taxon>
        <taxon>Kitasatosporales</taxon>
        <taxon>Streptomycetaceae</taxon>
        <taxon>Streptomyces</taxon>
    </lineage>
</organism>
<dbReference type="InterPro" id="IPR005500">
    <property type="entry name" value="DUF309"/>
</dbReference>
<dbReference type="RefSeq" id="WP_184554632.1">
    <property type="nucleotide sequence ID" value="NZ_BAAARS010000001.1"/>
</dbReference>
<dbReference type="AlphaFoldDB" id="A0A7W9T5A9"/>
<dbReference type="SUPFAM" id="SSF140663">
    <property type="entry name" value="TTHA0068-like"/>
    <property type="match status" value="1"/>
</dbReference>
<reference evidence="2 3" key="1">
    <citation type="submission" date="2020-08" db="EMBL/GenBank/DDBJ databases">
        <title>Genomic Encyclopedia of Type Strains, Phase IV (KMG-IV): sequencing the most valuable type-strain genomes for metagenomic binning, comparative biology and taxonomic classification.</title>
        <authorList>
            <person name="Goeker M."/>
        </authorList>
    </citation>
    <scope>NUCLEOTIDE SEQUENCE [LARGE SCALE GENOMIC DNA]</scope>
    <source>
        <strain evidence="2 3">DSM 43350</strain>
    </source>
</reference>
<evidence type="ECO:0000313" key="2">
    <source>
        <dbReference type="EMBL" id="MBB6074384.1"/>
    </source>
</evidence>
<sequence length="179" mass="19076">MGSTGETYPDRPGDARDRDSEGRARNARPRDGLGRPLPYGADGVPRQPEGVVRTPKETVTEAQRLLDEGKPFHAHEVFEDAWKSGPDRERELWRGLAQLAVGLTHAARGNLTGGARLLRRGAGAAEAWVSGAGQALPHGIDVGSVAAWARELAADVERTGRPVDAGARAPRLRGPEAGR</sequence>
<protein>
    <recommendedName>
        <fullName evidence="4">DUF309 domain-containing protein</fullName>
    </recommendedName>
</protein>
<dbReference type="Pfam" id="PF03745">
    <property type="entry name" value="DUF309"/>
    <property type="match status" value="1"/>
</dbReference>
<dbReference type="PANTHER" id="PTHR34796">
    <property type="entry name" value="EXPRESSED PROTEIN"/>
    <property type="match status" value="1"/>
</dbReference>
<feature type="compositionally biased region" description="Basic and acidic residues" evidence="1">
    <location>
        <begin position="8"/>
        <end position="33"/>
    </location>
</feature>
<name>A0A7W9T5A9_9ACTN</name>
<feature type="region of interest" description="Disordered" evidence="1">
    <location>
        <begin position="1"/>
        <end position="55"/>
    </location>
</feature>
<proteinExistence type="predicted"/>
<evidence type="ECO:0000256" key="1">
    <source>
        <dbReference type="SAM" id="MobiDB-lite"/>
    </source>
</evidence>
<comment type="caution">
    <text evidence="2">The sequence shown here is derived from an EMBL/GenBank/DDBJ whole genome shotgun (WGS) entry which is preliminary data.</text>
</comment>
<evidence type="ECO:0000313" key="3">
    <source>
        <dbReference type="Proteomes" id="UP000591537"/>
    </source>
</evidence>
<dbReference type="InterPro" id="IPR023203">
    <property type="entry name" value="TTHA0068_sf"/>
</dbReference>